<feature type="region of interest" description="Disordered" evidence="1">
    <location>
        <begin position="190"/>
        <end position="299"/>
    </location>
</feature>
<gene>
    <name evidence="2" type="ORF">CSUI_004085</name>
</gene>
<feature type="region of interest" description="Disordered" evidence="1">
    <location>
        <begin position="34"/>
        <end position="53"/>
    </location>
</feature>
<evidence type="ECO:0000256" key="1">
    <source>
        <dbReference type="SAM" id="MobiDB-lite"/>
    </source>
</evidence>
<feature type="compositionally biased region" description="Basic and acidic residues" evidence="1">
    <location>
        <begin position="336"/>
        <end position="353"/>
    </location>
</feature>
<dbReference type="Proteomes" id="UP000221165">
    <property type="component" value="Unassembled WGS sequence"/>
</dbReference>
<sequence>MENLLSSSLSRATRRREVKKEISKSLQDYLIKRNSTHPIRRTTPEETSSFLPSDLSRFSSAPVDTPQSLSFSSSYTTHLSSDSSTSFCTSSSPSLFSTSLASSSLSSCCLPAYIRTKRDLHATIRTSPTSLSLQGLSSGALASSSPFVSLSFFSPFLHLSFSPSAEIDLRSSHSLSPRSSLAFFFSSPLSHSPFSTLSSSRSRHSEEEAEGRRQDGVGERKKKKERIEDEERHFCLSSQTENAGGVTHERRRREEEEEPSIPLNLDRRCKEGREDNEGEEEEEKKKRENGPCSGDREAVRQEEEYFEKKLLYWIDRVRKDQDTGSVYMLKQIVEEERALPSHLRGQDRQEKGDIPLSSSSSLSLGEGEKQEEEKKKDQEEEEEKKKKEIVQEIEKLILHRSQLSSQIG</sequence>
<dbReference type="VEuPathDB" id="ToxoDB:CSUI_004085"/>
<accession>A0A2C6L1T9</accession>
<name>A0A2C6L1T9_9APIC</name>
<protein>
    <submittedName>
        <fullName evidence="2">Uncharacterized protein</fullName>
    </submittedName>
</protein>
<dbReference type="GeneID" id="94427491"/>
<feature type="non-terminal residue" evidence="2">
    <location>
        <position position="408"/>
    </location>
</feature>
<reference evidence="2 3" key="1">
    <citation type="journal article" date="2017" name="Int. J. Parasitol.">
        <title>The genome of the protozoan parasite Cystoisospora suis and a reverse vaccinology approach to identify vaccine candidates.</title>
        <authorList>
            <person name="Palmieri N."/>
            <person name="Shrestha A."/>
            <person name="Ruttkowski B."/>
            <person name="Beck T."/>
            <person name="Vogl C."/>
            <person name="Tomley F."/>
            <person name="Blake D.P."/>
            <person name="Joachim A."/>
        </authorList>
    </citation>
    <scope>NUCLEOTIDE SEQUENCE [LARGE SCALE GENOMIC DNA]</scope>
    <source>
        <strain evidence="2 3">Wien I</strain>
    </source>
</reference>
<organism evidence="2 3">
    <name type="scientific">Cystoisospora suis</name>
    <dbReference type="NCBI Taxonomy" id="483139"/>
    <lineage>
        <taxon>Eukaryota</taxon>
        <taxon>Sar</taxon>
        <taxon>Alveolata</taxon>
        <taxon>Apicomplexa</taxon>
        <taxon>Conoidasida</taxon>
        <taxon>Coccidia</taxon>
        <taxon>Eucoccidiorida</taxon>
        <taxon>Eimeriorina</taxon>
        <taxon>Sarcocystidae</taxon>
        <taxon>Cystoisospora</taxon>
    </lineage>
</organism>
<proteinExistence type="predicted"/>
<dbReference type="AlphaFoldDB" id="A0A2C6L1T9"/>
<feature type="compositionally biased region" description="Basic and acidic residues" evidence="1">
    <location>
        <begin position="283"/>
        <end position="299"/>
    </location>
</feature>
<comment type="caution">
    <text evidence="2">The sequence shown here is derived from an EMBL/GenBank/DDBJ whole genome shotgun (WGS) entry which is preliminary data.</text>
</comment>
<feature type="region of interest" description="Disordered" evidence="1">
    <location>
        <begin position="336"/>
        <end position="387"/>
    </location>
</feature>
<feature type="compositionally biased region" description="Basic and acidic residues" evidence="1">
    <location>
        <begin position="265"/>
        <end position="275"/>
    </location>
</feature>
<dbReference type="RefSeq" id="XP_067923745.1">
    <property type="nucleotide sequence ID" value="XM_068064280.1"/>
</dbReference>
<evidence type="ECO:0000313" key="3">
    <source>
        <dbReference type="Proteomes" id="UP000221165"/>
    </source>
</evidence>
<evidence type="ECO:0000313" key="2">
    <source>
        <dbReference type="EMBL" id="PHJ22068.1"/>
    </source>
</evidence>
<keyword evidence="3" id="KW-1185">Reference proteome</keyword>
<feature type="compositionally biased region" description="Basic and acidic residues" evidence="1">
    <location>
        <begin position="203"/>
        <end position="234"/>
    </location>
</feature>
<feature type="compositionally biased region" description="Low complexity" evidence="1">
    <location>
        <begin position="190"/>
        <end position="200"/>
    </location>
</feature>
<feature type="compositionally biased region" description="Basic and acidic residues" evidence="1">
    <location>
        <begin position="366"/>
        <end position="387"/>
    </location>
</feature>
<dbReference type="EMBL" id="MIGC01001842">
    <property type="protein sequence ID" value="PHJ22068.1"/>
    <property type="molecule type" value="Genomic_DNA"/>
</dbReference>